<dbReference type="EMBL" id="KV878125">
    <property type="protein sequence ID" value="OJI97148.1"/>
    <property type="molecule type" value="Genomic_DNA"/>
</dbReference>
<dbReference type="AlphaFoldDB" id="A0A1L9P6M1"/>
<evidence type="ECO:0000256" key="1">
    <source>
        <dbReference type="SAM" id="SignalP"/>
    </source>
</evidence>
<organism evidence="2 3">
    <name type="scientific">Aspergillus versicolor CBS 583.65</name>
    <dbReference type="NCBI Taxonomy" id="1036611"/>
    <lineage>
        <taxon>Eukaryota</taxon>
        <taxon>Fungi</taxon>
        <taxon>Dikarya</taxon>
        <taxon>Ascomycota</taxon>
        <taxon>Pezizomycotina</taxon>
        <taxon>Eurotiomycetes</taxon>
        <taxon>Eurotiomycetidae</taxon>
        <taxon>Eurotiales</taxon>
        <taxon>Aspergillaceae</taxon>
        <taxon>Aspergillus</taxon>
        <taxon>Aspergillus subgen. Nidulantes</taxon>
    </lineage>
</organism>
<evidence type="ECO:0000313" key="2">
    <source>
        <dbReference type="EMBL" id="OJI97148.1"/>
    </source>
</evidence>
<name>A0A1L9P6M1_ASPVE</name>
<keyword evidence="3" id="KW-1185">Reference proteome</keyword>
<accession>A0A1L9P6M1</accession>
<dbReference type="Proteomes" id="UP000184073">
    <property type="component" value="Unassembled WGS sequence"/>
</dbReference>
<proteinExistence type="predicted"/>
<dbReference type="RefSeq" id="XP_040662911.1">
    <property type="nucleotide sequence ID" value="XM_040815442.1"/>
</dbReference>
<evidence type="ECO:0008006" key="4">
    <source>
        <dbReference type="Google" id="ProtNLM"/>
    </source>
</evidence>
<protein>
    <recommendedName>
        <fullName evidence="4">Secreted protein</fullName>
    </recommendedName>
</protein>
<sequence length="111" mass="12304">MGRWRISSSANFRTSLIVTLSLSAIPATICHLQPGCLQQRAVFGVRSDGQNSVISPVSWHRVWAPTVVIGGPGPFLANKQPTSRVYIKEDAERWAILQCELCKVLHYGDEQ</sequence>
<feature type="chain" id="PRO_5013109545" description="Secreted protein" evidence="1">
    <location>
        <begin position="31"/>
        <end position="111"/>
    </location>
</feature>
<keyword evidence="1" id="KW-0732">Signal</keyword>
<reference evidence="3" key="1">
    <citation type="journal article" date="2017" name="Genome Biol.">
        <title>Comparative genomics reveals high biological diversity and specific adaptations in the industrially and medically important fungal genus Aspergillus.</title>
        <authorList>
            <person name="de Vries R.P."/>
            <person name="Riley R."/>
            <person name="Wiebenga A."/>
            <person name="Aguilar-Osorio G."/>
            <person name="Amillis S."/>
            <person name="Uchima C.A."/>
            <person name="Anderluh G."/>
            <person name="Asadollahi M."/>
            <person name="Askin M."/>
            <person name="Barry K."/>
            <person name="Battaglia E."/>
            <person name="Bayram O."/>
            <person name="Benocci T."/>
            <person name="Braus-Stromeyer S.A."/>
            <person name="Caldana C."/>
            <person name="Canovas D."/>
            <person name="Cerqueira G.C."/>
            <person name="Chen F."/>
            <person name="Chen W."/>
            <person name="Choi C."/>
            <person name="Clum A."/>
            <person name="Dos Santos R.A."/>
            <person name="Damasio A.R."/>
            <person name="Diallinas G."/>
            <person name="Emri T."/>
            <person name="Fekete E."/>
            <person name="Flipphi M."/>
            <person name="Freyberg S."/>
            <person name="Gallo A."/>
            <person name="Gournas C."/>
            <person name="Habgood R."/>
            <person name="Hainaut M."/>
            <person name="Harispe M.L."/>
            <person name="Henrissat B."/>
            <person name="Hilden K.S."/>
            <person name="Hope R."/>
            <person name="Hossain A."/>
            <person name="Karabika E."/>
            <person name="Karaffa L."/>
            <person name="Karanyi Z."/>
            <person name="Krasevec N."/>
            <person name="Kuo A."/>
            <person name="Kusch H."/>
            <person name="LaButti K."/>
            <person name="Lagendijk E.L."/>
            <person name="Lapidus A."/>
            <person name="Levasseur A."/>
            <person name="Lindquist E."/>
            <person name="Lipzen A."/>
            <person name="Logrieco A.F."/>
            <person name="MacCabe A."/>
            <person name="Maekelae M.R."/>
            <person name="Malavazi I."/>
            <person name="Melin P."/>
            <person name="Meyer V."/>
            <person name="Mielnichuk N."/>
            <person name="Miskei M."/>
            <person name="Molnar A.P."/>
            <person name="Mule G."/>
            <person name="Ngan C.Y."/>
            <person name="Orejas M."/>
            <person name="Orosz E."/>
            <person name="Ouedraogo J.P."/>
            <person name="Overkamp K.M."/>
            <person name="Park H.-S."/>
            <person name="Perrone G."/>
            <person name="Piumi F."/>
            <person name="Punt P.J."/>
            <person name="Ram A.F."/>
            <person name="Ramon A."/>
            <person name="Rauscher S."/>
            <person name="Record E."/>
            <person name="Riano-Pachon D.M."/>
            <person name="Robert V."/>
            <person name="Roehrig J."/>
            <person name="Ruller R."/>
            <person name="Salamov A."/>
            <person name="Salih N.S."/>
            <person name="Samson R.A."/>
            <person name="Sandor E."/>
            <person name="Sanguinetti M."/>
            <person name="Schuetze T."/>
            <person name="Sepcic K."/>
            <person name="Shelest E."/>
            <person name="Sherlock G."/>
            <person name="Sophianopoulou V."/>
            <person name="Squina F.M."/>
            <person name="Sun H."/>
            <person name="Susca A."/>
            <person name="Todd R.B."/>
            <person name="Tsang A."/>
            <person name="Unkles S.E."/>
            <person name="van de Wiele N."/>
            <person name="van Rossen-Uffink D."/>
            <person name="Oliveira J.V."/>
            <person name="Vesth T.C."/>
            <person name="Visser J."/>
            <person name="Yu J.-H."/>
            <person name="Zhou M."/>
            <person name="Andersen M.R."/>
            <person name="Archer D.B."/>
            <person name="Baker S.E."/>
            <person name="Benoit I."/>
            <person name="Brakhage A.A."/>
            <person name="Braus G.H."/>
            <person name="Fischer R."/>
            <person name="Frisvad J.C."/>
            <person name="Goldman G.H."/>
            <person name="Houbraken J."/>
            <person name="Oakley B."/>
            <person name="Pocsi I."/>
            <person name="Scazzocchio C."/>
            <person name="Seiboth B."/>
            <person name="vanKuyk P.A."/>
            <person name="Wortman J."/>
            <person name="Dyer P.S."/>
            <person name="Grigoriev I.V."/>
        </authorList>
    </citation>
    <scope>NUCLEOTIDE SEQUENCE [LARGE SCALE GENOMIC DNA]</scope>
    <source>
        <strain evidence="3">CBS 583.65</strain>
    </source>
</reference>
<dbReference type="GeneID" id="63730953"/>
<dbReference type="VEuPathDB" id="FungiDB:ASPVEDRAFT_58920"/>
<evidence type="ECO:0000313" key="3">
    <source>
        <dbReference type="Proteomes" id="UP000184073"/>
    </source>
</evidence>
<gene>
    <name evidence="2" type="ORF">ASPVEDRAFT_58920</name>
</gene>
<feature type="signal peptide" evidence="1">
    <location>
        <begin position="1"/>
        <end position="30"/>
    </location>
</feature>